<comment type="caution">
    <text evidence="3">The sequence shown here is derived from an EMBL/GenBank/DDBJ whole genome shotgun (WGS) entry which is preliminary data.</text>
</comment>
<dbReference type="STRING" id="1618490.US90_C0001G0055"/>
<dbReference type="Gene3D" id="3.60.21.10">
    <property type="match status" value="1"/>
</dbReference>
<accession>A0A0G0K8E6</accession>
<protein>
    <submittedName>
        <fullName evidence="3">Capsule synthesis protein, CapA</fullName>
    </submittedName>
</protein>
<reference evidence="3 4" key="1">
    <citation type="journal article" date="2015" name="Nature">
        <title>rRNA introns, odd ribosomes, and small enigmatic genomes across a large radiation of phyla.</title>
        <authorList>
            <person name="Brown C.T."/>
            <person name="Hug L.A."/>
            <person name="Thomas B.C."/>
            <person name="Sharon I."/>
            <person name="Castelle C.J."/>
            <person name="Singh A."/>
            <person name="Wilkins M.J."/>
            <person name="Williams K.H."/>
            <person name="Banfield J.F."/>
        </authorList>
    </citation>
    <scope>NUCLEOTIDE SEQUENCE [LARGE SCALE GENOMIC DNA]</scope>
</reference>
<dbReference type="PANTHER" id="PTHR33393">
    <property type="entry name" value="POLYGLUTAMINE SYNTHESIS ACCESSORY PROTEIN RV0574C-RELATED"/>
    <property type="match status" value="1"/>
</dbReference>
<feature type="domain" description="Capsule synthesis protein CapA" evidence="2">
    <location>
        <begin position="49"/>
        <end position="281"/>
    </location>
</feature>
<dbReference type="PANTHER" id="PTHR33393:SF12">
    <property type="entry name" value="CAPSULE BIOSYNTHESIS PROTEIN CAPA"/>
    <property type="match status" value="1"/>
</dbReference>
<dbReference type="SMART" id="SM00854">
    <property type="entry name" value="PGA_cap"/>
    <property type="match status" value="1"/>
</dbReference>
<dbReference type="InterPro" id="IPR019079">
    <property type="entry name" value="Capsule_synth_CapA"/>
</dbReference>
<evidence type="ECO:0000256" key="1">
    <source>
        <dbReference type="ARBA" id="ARBA00005662"/>
    </source>
</evidence>
<organism evidence="3 4">
    <name type="scientific">Candidatus Shapirobacteria bacterium GW2011_GWE2_38_30</name>
    <dbReference type="NCBI Taxonomy" id="1618490"/>
    <lineage>
        <taxon>Bacteria</taxon>
        <taxon>Candidatus Shapironibacteriota</taxon>
    </lineage>
</organism>
<evidence type="ECO:0000313" key="3">
    <source>
        <dbReference type="EMBL" id="KKQ71725.1"/>
    </source>
</evidence>
<gene>
    <name evidence="3" type="ORF">US90_C0001G0055</name>
</gene>
<sequence>MKKLLIIPILLALLTVFFWPKFSLTSPLSSFKPDISNTPTPTPKPSQAIIGLAGDLGLGRHITSTARLKNDFTWSFGGVASWLQQNDLNIANLESPITDPCPEGLTGTFTFCGDKRFLPQLSQNKFILTLANNHILNYGQSGLKQTYDFLSQYQIPFYYSHQDDYKFTTQTIDNISFGFLGYDLVTYPPSIANNIAQSELIEQIISDISQYNNQVDWLVISLHWGNEYLPQAETWRINLAHRLIDAGADIIHGHHPHVIQPSEIYKDKPIFYSLGNFIFDQSWSYETSHSHLIRLTLSQNSILDTNIAPITIRNNSRPEIETID</sequence>
<dbReference type="InterPro" id="IPR029052">
    <property type="entry name" value="Metallo-depent_PP-like"/>
</dbReference>
<dbReference type="Pfam" id="PF09587">
    <property type="entry name" value="PGA_cap"/>
    <property type="match status" value="1"/>
</dbReference>
<dbReference type="CDD" id="cd07381">
    <property type="entry name" value="MPP_CapA"/>
    <property type="match status" value="1"/>
</dbReference>
<evidence type="ECO:0000313" key="4">
    <source>
        <dbReference type="Proteomes" id="UP000034406"/>
    </source>
</evidence>
<dbReference type="EMBL" id="LBUT01000001">
    <property type="protein sequence ID" value="KKQ71725.1"/>
    <property type="molecule type" value="Genomic_DNA"/>
</dbReference>
<dbReference type="InterPro" id="IPR052169">
    <property type="entry name" value="CW_Biosynth-Accessory"/>
</dbReference>
<dbReference type="AlphaFoldDB" id="A0A0G0K8E6"/>
<name>A0A0G0K8E6_9BACT</name>
<dbReference type="Proteomes" id="UP000034406">
    <property type="component" value="Unassembled WGS sequence"/>
</dbReference>
<proteinExistence type="inferred from homology"/>
<comment type="similarity">
    <text evidence="1">Belongs to the CapA family.</text>
</comment>
<evidence type="ECO:0000259" key="2">
    <source>
        <dbReference type="SMART" id="SM00854"/>
    </source>
</evidence>
<dbReference type="SUPFAM" id="SSF56300">
    <property type="entry name" value="Metallo-dependent phosphatases"/>
    <property type="match status" value="1"/>
</dbReference>